<dbReference type="PANTHER" id="PTHR47383:SF8">
    <property type="entry name" value="OS01G0768300 PROTEIN"/>
    <property type="match status" value="1"/>
</dbReference>
<dbReference type="PANTHER" id="PTHR47383">
    <property type="entry name" value="OS03G0659800 PROTEIN"/>
    <property type="match status" value="1"/>
</dbReference>
<evidence type="ECO:0000256" key="1">
    <source>
        <dbReference type="SAM" id="Coils"/>
    </source>
</evidence>
<dbReference type="InterPro" id="IPR058935">
    <property type="entry name" value="At4g15545-like_C"/>
</dbReference>
<evidence type="ECO:0000313" key="5">
    <source>
        <dbReference type="Proteomes" id="UP000274922"/>
    </source>
</evidence>
<dbReference type="OrthoDB" id="5600217at2759"/>
<feature type="coiled-coil region" evidence="1">
    <location>
        <begin position="82"/>
        <end position="116"/>
    </location>
</feature>
<accession>A0A4P9XDD4</accession>
<reference evidence="5" key="1">
    <citation type="journal article" date="2018" name="Nat. Microbiol.">
        <title>Leveraging single-cell genomics to expand the fungal tree of life.</title>
        <authorList>
            <person name="Ahrendt S.R."/>
            <person name="Quandt C.A."/>
            <person name="Ciobanu D."/>
            <person name="Clum A."/>
            <person name="Salamov A."/>
            <person name="Andreopoulos B."/>
            <person name="Cheng J.F."/>
            <person name="Woyke T."/>
            <person name="Pelin A."/>
            <person name="Henrissat B."/>
            <person name="Reynolds N.K."/>
            <person name="Benny G.L."/>
            <person name="Smith M.E."/>
            <person name="James T.Y."/>
            <person name="Grigoriev I.V."/>
        </authorList>
    </citation>
    <scope>NUCLEOTIDE SEQUENCE [LARGE SCALE GENOMIC DNA]</scope>
    <source>
        <strain evidence="5">ATCC 52028</strain>
    </source>
</reference>
<feature type="compositionally biased region" description="Low complexity" evidence="2">
    <location>
        <begin position="396"/>
        <end position="414"/>
    </location>
</feature>
<proteinExistence type="predicted"/>
<feature type="region of interest" description="Disordered" evidence="2">
    <location>
        <begin position="189"/>
        <end position="466"/>
    </location>
</feature>
<protein>
    <recommendedName>
        <fullName evidence="3">At4g15545-like C-terminal domain-containing protein</fullName>
    </recommendedName>
</protein>
<feature type="region of interest" description="Disordered" evidence="2">
    <location>
        <begin position="1"/>
        <end position="38"/>
    </location>
</feature>
<organism evidence="4 5">
    <name type="scientific">Caulochytrium protostelioides</name>
    <dbReference type="NCBI Taxonomy" id="1555241"/>
    <lineage>
        <taxon>Eukaryota</taxon>
        <taxon>Fungi</taxon>
        <taxon>Fungi incertae sedis</taxon>
        <taxon>Chytridiomycota</taxon>
        <taxon>Chytridiomycota incertae sedis</taxon>
        <taxon>Chytridiomycetes</taxon>
        <taxon>Caulochytriales</taxon>
        <taxon>Caulochytriaceae</taxon>
        <taxon>Caulochytrium</taxon>
    </lineage>
</organism>
<evidence type="ECO:0000313" key="4">
    <source>
        <dbReference type="EMBL" id="RKP03468.1"/>
    </source>
</evidence>
<dbReference type="EMBL" id="ML014122">
    <property type="protein sequence ID" value="RKP03468.1"/>
    <property type="molecule type" value="Genomic_DNA"/>
</dbReference>
<gene>
    <name evidence="4" type="ORF">CXG81DRAFT_16977</name>
</gene>
<evidence type="ECO:0000259" key="3">
    <source>
        <dbReference type="Pfam" id="PF25972"/>
    </source>
</evidence>
<dbReference type="InterPro" id="IPR058936">
    <property type="entry name" value="At4g15545-like"/>
</dbReference>
<evidence type="ECO:0000256" key="2">
    <source>
        <dbReference type="SAM" id="MobiDB-lite"/>
    </source>
</evidence>
<dbReference type="AlphaFoldDB" id="A0A4P9XDD4"/>
<keyword evidence="5" id="KW-1185">Reference proteome</keyword>
<feature type="compositionally biased region" description="Gly residues" evidence="2">
    <location>
        <begin position="19"/>
        <end position="30"/>
    </location>
</feature>
<feature type="compositionally biased region" description="Low complexity" evidence="2">
    <location>
        <begin position="1"/>
        <end position="18"/>
    </location>
</feature>
<name>A0A4P9XDD4_9FUNG</name>
<dbReference type="Pfam" id="PF25972">
    <property type="entry name" value="At4g15545_C"/>
    <property type="match status" value="1"/>
</dbReference>
<dbReference type="Proteomes" id="UP000274922">
    <property type="component" value="Unassembled WGS sequence"/>
</dbReference>
<feature type="compositionally biased region" description="Low complexity" evidence="2">
    <location>
        <begin position="230"/>
        <end position="248"/>
    </location>
</feature>
<keyword evidence="1" id="KW-0175">Coiled coil</keyword>
<feature type="compositionally biased region" description="Polar residues" evidence="2">
    <location>
        <begin position="220"/>
        <end position="229"/>
    </location>
</feature>
<sequence>MASVSPRRGATGPSSSGAGALGLGGSGEAGPGHPATLAGVSVSDAPLVSETELERHLDNGLRHVRDLFDQQNHHVQHWKHVAAQQKQQIAQLSAHASRLEQHVAEIERQNAVLLAEKAALISSREELVGQYAMLRKRAVQLNAFRENIVNMVETGPARVSDVGLGAAHDPAFGFPPEIERSLLAAPTSDAIESHPTATPSSKSHGLGMGRHPALMPHHPSPSQQGNSAKTHQNQGQNQHQTPSQHQGQDGFPQDMFGSDGESSGYVHHSALTGGPDRSMRSFELGDADLDALSDPDASGTGRSSAEPPNYGASGLPNAQARRASGPPGPAHGSLAMPGPLPAGHGHLAQNDAESSGPEARLSPSHSPLPSPQTADDRLLGLARSMPLPGNSASETAPQASGGAGAANGSHAAPGRHGGHNGSGSPAMATGGGGARSGGGGHGGGNARLSMPAHPVAGRGTAEPSSSAAASSAASSFTIDAPTLYKQIRQTLAVSQFEAFAANVAAFNASQQTAEETVANIGRIVRDRHLFGQMRTLIYTALAESSREA</sequence>
<feature type="compositionally biased region" description="Gly residues" evidence="2">
    <location>
        <begin position="429"/>
        <end position="445"/>
    </location>
</feature>
<feature type="domain" description="At4g15545-like C-terminal" evidence="3">
    <location>
        <begin position="477"/>
        <end position="537"/>
    </location>
</feature>